<comment type="subcellular location">
    <subcellularLocation>
        <location evidence="1">Cell membrane</location>
        <topology evidence="1">Multi-pass membrane protein</topology>
    </subcellularLocation>
</comment>
<organism evidence="8 9">
    <name type="scientific">Candidatus Nephthysia bennettiae</name>
    <dbReference type="NCBI Taxonomy" id="3127016"/>
    <lineage>
        <taxon>Bacteria</taxon>
        <taxon>Bacillati</taxon>
        <taxon>Candidatus Dormiibacterota</taxon>
        <taxon>Candidatus Dormibacteria</taxon>
        <taxon>Candidatus Dormibacterales</taxon>
        <taxon>Candidatus Dormibacteraceae</taxon>
        <taxon>Candidatus Nephthysia</taxon>
    </lineage>
</organism>
<evidence type="ECO:0000256" key="5">
    <source>
        <dbReference type="ARBA" id="ARBA00022989"/>
    </source>
</evidence>
<dbReference type="PANTHER" id="PTHR33884:SF3">
    <property type="entry name" value="UPF0410 PROTEIN YMGE"/>
    <property type="match status" value="1"/>
</dbReference>
<dbReference type="GO" id="GO:0005886">
    <property type="term" value="C:plasma membrane"/>
    <property type="evidence" value="ECO:0007669"/>
    <property type="project" value="UniProtKB-SubCell"/>
</dbReference>
<keyword evidence="5 7" id="KW-1133">Transmembrane helix</keyword>
<evidence type="ECO:0000256" key="2">
    <source>
        <dbReference type="ARBA" id="ARBA00011006"/>
    </source>
</evidence>
<evidence type="ECO:0000313" key="9">
    <source>
        <dbReference type="Proteomes" id="UP000612893"/>
    </source>
</evidence>
<dbReference type="Proteomes" id="UP000612893">
    <property type="component" value="Unassembled WGS sequence"/>
</dbReference>
<comment type="similarity">
    <text evidence="2">Belongs to the UPF0410 family.</text>
</comment>
<keyword evidence="4 7" id="KW-0812">Transmembrane</keyword>
<gene>
    <name evidence="8" type="ORF">JF922_14010</name>
</gene>
<feature type="transmembrane region" description="Helical" evidence="7">
    <location>
        <begin position="34"/>
        <end position="56"/>
    </location>
</feature>
<name>A0A934K5D5_9BACT</name>
<evidence type="ECO:0000256" key="6">
    <source>
        <dbReference type="ARBA" id="ARBA00023136"/>
    </source>
</evidence>
<keyword evidence="3" id="KW-1003">Cell membrane</keyword>
<keyword evidence="9" id="KW-1185">Reference proteome</keyword>
<protein>
    <submittedName>
        <fullName evidence="8">GlsB/YeaQ/YmgE family stress response membrane protein</fullName>
    </submittedName>
</protein>
<dbReference type="RefSeq" id="WP_338202643.1">
    <property type="nucleotide sequence ID" value="NZ_JAEKNR010000142.1"/>
</dbReference>
<feature type="transmembrane region" description="Helical" evidence="7">
    <location>
        <begin position="62"/>
        <end position="87"/>
    </location>
</feature>
<accession>A0A934K5D5</accession>
<evidence type="ECO:0000313" key="8">
    <source>
        <dbReference type="EMBL" id="MBJ7599174.1"/>
    </source>
</evidence>
<feature type="transmembrane region" description="Helical" evidence="7">
    <location>
        <begin position="6"/>
        <end position="22"/>
    </location>
</feature>
<sequence>MDHLLIAVLVGLVAGFLASHVVSGHGYGLLGDILVGILGALVGTFLLGGLISSYILGPLGVAAGTLLGQIILAFIGAVLVLAILRLVTARGGHRRRRLL</sequence>
<evidence type="ECO:0000256" key="7">
    <source>
        <dbReference type="SAM" id="Phobius"/>
    </source>
</evidence>
<dbReference type="InterPro" id="IPR007341">
    <property type="entry name" value="Transgly_assoc"/>
</dbReference>
<proteinExistence type="inferred from homology"/>
<evidence type="ECO:0000256" key="3">
    <source>
        <dbReference type="ARBA" id="ARBA00022475"/>
    </source>
</evidence>
<dbReference type="AlphaFoldDB" id="A0A934K5D5"/>
<comment type="caution">
    <text evidence="8">The sequence shown here is derived from an EMBL/GenBank/DDBJ whole genome shotgun (WGS) entry which is preliminary data.</text>
</comment>
<evidence type="ECO:0000256" key="1">
    <source>
        <dbReference type="ARBA" id="ARBA00004651"/>
    </source>
</evidence>
<reference evidence="8" key="1">
    <citation type="submission" date="2020-10" db="EMBL/GenBank/DDBJ databases">
        <title>Ca. Dormibacterota MAGs.</title>
        <authorList>
            <person name="Montgomery K."/>
        </authorList>
    </citation>
    <scope>NUCLEOTIDE SEQUENCE [LARGE SCALE GENOMIC DNA]</scope>
    <source>
        <strain evidence="8">SC8812_S17_10</strain>
    </source>
</reference>
<dbReference type="EMBL" id="JAEKNR010000142">
    <property type="protein sequence ID" value="MBJ7599174.1"/>
    <property type="molecule type" value="Genomic_DNA"/>
</dbReference>
<keyword evidence="6 7" id="KW-0472">Membrane</keyword>
<dbReference type="PANTHER" id="PTHR33884">
    <property type="entry name" value="UPF0410 PROTEIN YMGE"/>
    <property type="match status" value="1"/>
</dbReference>
<evidence type="ECO:0000256" key="4">
    <source>
        <dbReference type="ARBA" id="ARBA00022692"/>
    </source>
</evidence>
<dbReference type="Pfam" id="PF04226">
    <property type="entry name" value="Transgly_assoc"/>
    <property type="match status" value="1"/>
</dbReference>